<dbReference type="InterPro" id="IPR047803">
    <property type="entry name" value="DCD1A/B-like"/>
</dbReference>
<evidence type="ECO:0000313" key="5">
    <source>
        <dbReference type="Proteomes" id="UP000679725"/>
    </source>
</evidence>
<dbReference type="InterPro" id="IPR019734">
    <property type="entry name" value="TPR_rpt"/>
</dbReference>
<dbReference type="InterPro" id="IPR047794">
    <property type="entry name" value="C45_proenzyme-like"/>
</dbReference>
<keyword evidence="2" id="KW-0472">Membrane</keyword>
<feature type="transmembrane region" description="Helical" evidence="2">
    <location>
        <begin position="12"/>
        <end position="33"/>
    </location>
</feature>
<keyword evidence="2" id="KW-1133">Transmembrane helix</keyword>
<dbReference type="PANTHER" id="PTHR35190">
    <property type="entry name" value="PROTEIN DCD1B"/>
    <property type="match status" value="1"/>
</dbReference>
<dbReference type="PANTHER" id="PTHR35190:SF2">
    <property type="entry name" value="PROTEIN DCD1B"/>
    <property type="match status" value="1"/>
</dbReference>
<dbReference type="Pfam" id="PF03417">
    <property type="entry name" value="AAT"/>
    <property type="match status" value="1"/>
</dbReference>
<name>A0ABM8UUS9_9BACT</name>
<protein>
    <recommendedName>
        <fullName evidence="3">Peptidase C45 hydrolase domain-containing protein</fullName>
    </recommendedName>
</protein>
<keyword evidence="5" id="KW-1185">Reference proteome</keyword>
<evidence type="ECO:0000259" key="3">
    <source>
        <dbReference type="Pfam" id="PF03417"/>
    </source>
</evidence>
<proteinExistence type="predicted"/>
<dbReference type="PROSITE" id="PS50005">
    <property type="entry name" value="TPR"/>
    <property type="match status" value="1"/>
</dbReference>
<organism evidence="4 5">
    <name type="scientific">Dyadobacter linearis</name>
    <dbReference type="NCBI Taxonomy" id="2823330"/>
    <lineage>
        <taxon>Bacteria</taxon>
        <taxon>Pseudomonadati</taxon>
        <taxon>Bacteroidota</taxon>
        <taxon>Cytophagia</taxon>
        <taxon>Cytophagales</taxon>
        <taxon>Spirosomataceae</taxon>
        <taxon>Dyadobacter</taxon>
    </lineage>
</organism>
<comment type="caution">
    <text evidence="4">The sequence shown here is derived from an EMBL/GenBank/DDBJ whole genome shotgun (WGS) entry which is preliminary data.</text>
</comment>
<keyword evidence="2" id="KW-0812">Transmembrane</keyword>
<feature type="domain" description="Peptidase C45 hydrolase" evidence="3">
    <location>
        <begin position="199"/>
        <end position="425"/>
    </location>
</feature>
<dbReference type="NCBIfam" id="NF040521">
    <property type="entry name" value="C45_proenzyme"/>
    <property type="match status" value="1"/>
</dbReference>
<evidence type="ECO:0000313" key="4">
    <source>
        <dbReference type="EMBL" id="CAG5072082.1"/>
    </source>
</evidence>
<dbReference type="InterPro" id="IPR005079">
    <property type="entry name" value="Peptidase_C45_hydrolase"/>
</dbReference>
<evidence type="ECO:0000256" key="2">
    <source>
        <dbReference type="SAM" id="Phobius"/>
    </source>
</evidence>
<feature type="repeat" description="TPR" evidence="1">
    <location>
        <begin position="509"/>
        <end position="542"/>
    </location>
</feature>
<dbReference type="RefSeq" id="WP_215235313.1">
    <property type="nucleotide sequence ID" value="NZ_CAJRAU010000006.1"/>
</dbReference>
<evidence type="ECO:0000256" key="1">
    <source>
        <dbReference type="PROSITE-ProRule" id="PRU00339"/>
    </source>
</evidence>
<accession>A0ABM8UUS9</accession>
<reference evidence="4 5" key="1">
    <citation type="submission" date="2021-04" db="EMBL/GenBank/DDBJ databases">
        <authorList>
            <person name="Rodrigo-Torres L."/>
            <person name="Arahal R. D."/>
            <person name="Lucena T."/>
        </authorList>
    </citation>
    <scope>NUCLEOTIDE SEQUENCE [LARGE SCALE GENOMIC DNA]</scope>
    <source>
        <strain evidence="4 5">CECT 9623</strain>
    </source>
</reference>
<dbReference type="Proteomes" id="UP000679725">
    <property type="component" value="Unassembled WGS sequence"/>
</dbReference>
<dbReference type="Gene3D" id="3.60.60.10">
    <property type="entry name" value="Penicillin V Acylase, Chain A"/>
    <property type="match status" value="1"/>
</dbReference>
<keyword evidence="1" id="KW-0802">TPR repeat</keyword>
<gene>
    <name evidence="4" type="ORF">DYBT9623_04019</name>
</gene>
<dbReference type="EMBL" id="CAJRAU010000006">
    <property type="protein sequence ID" value="CAG5072082.1"/>
    <property type="molecule type" value="Genomic_DNA"/>
</dbReference>
<sequence>MLPRNKVLRSALKAVSIILLVIGVLFGIFLWRINLPTPKIESNKTLDSYKRMQLGKDHYAVGNCWLRKNKHGIWEMYLEGAPYERGLIYGILAKELMEKQEVHFVGQINELIPSFVFLQVLRGFVGWFNRDIYKYIPDENQQEIYGVSQSFSDKFNYIAPKYYRILNYHAAHDIGHALTDMNVVVGCTSFAVNNGLSSDSTLLIARNFDFYMGDAFAEDKLIVFMKPDKGYSFASYAWAGLTGVVSGMNEKGITVTLNASKSDIPFTAKEPISILAREILQYAGTIEEANQIAQRSETFVSESLLIGSAADQKAVIIEKSPKKMGIYESGQDYLVCANHYQGPAFVKDSVNIKNIASSDSKSRFDRMNQLMKRSYPLDIKDAAAILRDKNGVDDKFIGYGNAKSLNQLIAHHGILFKPEKKEMWISTPPYQLGEFIHYDLNAVFSGKGKFGEGSQGVDADPFLESSDYKRFEAFKKTRQKINKYVLMDIPFDLTQAAEHDFVENNPKSYVTYLSLGDYFQKKENSKKALIYYREALKFDVSSAQEERAIKRKISEASKIKHGPFFSKKETK</sequence>